<evidence type="ECO:0000313" key="8">
    <source>
        <dbReference type="Proteomes" id="UP001596481"/>
    </source>
</evidence>
<dbReference type="InterPro" id="IPR011006">
    <property type="entry name" value="CheY-like_superfamily"/>
</dbReference>
<dbReference type="SUPFAM" id="SSF55781">
    <property type="entry name" value="GAF domain-like"/>
    <property type="match status" value="1"/>
</dbReference>
<dbReference type="Gene3D" id="3.40.50.2300">
    <property type="match status" value="1"/>
</dbReference>
<dbReference type="EMBL" id="JBHTAA010000005">
    <property type="protein sequence ID" value="MFC7204701.1"/>
    <property type="molecule type" value="Genomic_DNA"/>
</dbReference>
<dbReference type="Pfam" id="PF13185">
    <property type="entry name" value="GAF_2"/>
    <property type="match status" value="1"/>
</dbReference>
<feature type="domain" description="Response regulatory" evidence="4">
    <location>
        <begin position="6"/>
        <end position="122"/>
    </location>
</feature>
<dbReference type="SUPFAM" id="SSF52172">
    <property type="entry name" value="CheY-like"/>
    <property type="match status" value="1"/>
</dbReference>
<dbReference type="InterPro" id="IPR052155">
    <property type="entry name" value="Biofilm_reg_signaling"/>
</dbReference>
<dbReference type="SMART" id="SM00448">
    <property type="entry name" value="REC"/>
    <property type="match status" value="1"/>
</dbReference>
<dbReference type="PANTHER" id="PTHR44757:SF2">
    <property type="entry name" value="BIOFILM ARCHITECTURE MAINTENANCE PROTEIN MBAA"/>
    <property type="match status" value="1"/>
</dbReference>
<evidence type="ECO:0000313" key="7">
    <source>
        <dbReference type="EMBL" id="MFC7204701.1"/>
    </source>
</evidence>
<dbReference type="GO" id="GO:0016301">
    <property type="term" value="F:kinase activity"/>
    <property type="evidence" value="ECO:0007669"/>
    <property type="project" value="UniProtKB-KW"/>
</dbReference>
<dbReference type="CDD" id="cd00130">
    <property type="entry name" value="PAS"/>
    <property type="match status" value="1"/>
</dbReference>
<name>A0ABD5ZI47_9EURY</name>
<protein>
    <submittedName>
        <fullName evidence="7">PAS domain-containing protein</fullName>
    </submittedName>
</protein>
<keyword evidence="8" id="KW-1185">Reference proteome</keyword>
<dbReference type="CDD" id="cd00156">
    <property type="entry name" value="REC"/>
    <property type="match status" value="1"/>
</dbReference>
<evidence type="ECO:0000259" key="6">
    <source>
        <dbReference type="PROSITE" id="PS50113"/>
    </source>
</evidence>
<evidence type="ECO:0000259" key="5">
    <source>
        <dbReference type="PROSITE" id="PS50112"/>
    </source>
</evidence>
<dbReference type="PANTHER" id="PTHR44757">
    <property type="entry name" value="DIGUANYLATE CYCLASE DGCP"/>
    <property type="match status" value="1"/>
</dbReference>
<evidence type="ECO:0000256" key="1">
    <source>
        <dbReference type="ARBA" id="ARBA00022679"/>
    </source>
</evidence>
<dbReference type="PROSITE" id="PS50110">
    <property type="entry name" value="RESPONSE_REGULATORY"/>
    <property type="match status" value="1"/>
</dbReference>
<dbReference type="PROSITE" id="PS50112">
    <property type="entry name" value="PAS"/>
    <property type="match status" value="1"/>
</dbReference>
<dbReference type="InterPro" id="IPR003018">
    <property type="entry name" value="GAF"/>
</dbReference>
<gene>
    <name evidence="7" type="ORF">ACFQJC_14370</name>
</gene>
<accession>A0ABD5ZI47</accession>
<evidence type="ECO:0000256" key="3">
    <source>
        <dbReference type="PROSITE-ProRule" id="PRU00169"/>
    </source>
</evidence>
<dbReference type="InterPro" id="IPR001789">
    <property type="entry name" value="Sig_transdc_resp-reg_receiver"/>
</dbReference>
<dbReference type="InterPro" id="IPR000014">
    <property type="entry name" value="PAS"/>
</dbReference>
<evidence type="ECO:0000256" key="2">
    <source>
        <dbReference type="ARBA" id="ARBA00022777"/>
    </source>
</evidence>
<organism evidence="7 8">
    <name type="scientific">Haloferax namakaokahaiae</name>
    <dbReference type="NCBI Taxonomy" id="1748331"/>
    <lineage>
        <taxon>Archaea</taxon>
        <taxon>Methanobacteriati</taxon>
        <taxon>Methanobacteriota</taxon>
        <taxon>Stenosarchaea group</taxon>
        <taxon>Halobacteria</taxon>
        <taxon>Halobacteriales</taxon>
        <taxon>Haloferacaceae</taxon>
        <taxon>Haloferax</taxon>
    </lineage>
</organism>
<comment type="caution">
    <text evidence="7">The sequence shown here is derived from an EMBL/GenBank/DDBJ whole genome shotgun (WGS) entry which is preliminary data.</text>
</comment>
<dbReference type="RefSeq" id="WP_390224614.1">
    <property type="nucleotide sequence ID" value="NZ_JBHTAA010000005.1"/>
</dbReference>
<dbReference type="SMART" id="SM00091">
    <property type="entry name" value="PAS"/>
    <property type="match status" value="2"/>
</dbReference>
<keyword evidence="3" id="KW-0597">Phosphoprotein</keyword>
<dbReference type="NCBIfam" id="TIGR00229">
    <property type="entry name" value="sensory_box"/>
    <property type="match status" value="2"/>
</dbReference>
<dbReference type="InterPro" id="IPR035965">
    <property type="entry name" value="PAS-like_dom_sf"/>
</dbReference>
<dbReference type="AlphaFoldDB" id="A0ABD5ZI47"/>
<dbReference type="PROSITE" id="PS50113">
    <property type="entry name" value="PAC"/>
    <property type="match status" value="1"/>
</dbReference>
<feature type="modified residue" description="4-aspartylphosphate" evidence="3">
    <location>
        <position position="57"/>
    </location>
</feature>
<proteinExistence type="predicted"/>
<dbReference type="InterPro" id="IPR013656">
    <property type="entry name" value="PAS_4"/>
</dbReference>
<feature type="domain" description="PAC" evidence="6">
    <location>
        <begin position="331"/>
        <end position="382"/>
    </location>
</feature>
<sequence length="536" mass="60606">MAEEIRALHVDDDPNFGELTAVFLERENERLSVLSETDAERGLRRLAADDIDCVVSDYDMPGQNGIDFLRAVREEYPELPFILFTGKGSEEVAADALSAGATDYIQKESGTSQYTVLANRITNTVAQHRARRQSERANQRRRLTLRQITDGFVELDDSLTVTDVNEQAVELTGLPREELCGLNYRTSIAEDGSDQSLAEYEHVLATGEPRIIEARSDINPDRWLEERIFPTERGDGIYVYFRDITSRKQREQKLETQARQLQGVLDSVQAALWMRDTESRFILMNQNYRDRFSIDHDADISGLRPEDLLDPALAAQFRGNDERAMAAGEPIEIEEEVETVYGPRVYLSRITPLFDDDGDVFATVGAAVDITVRKEREQTLTALHTAAQKIEQSTDEQTVYETLIETAENVLNFDLVAVDIERNGYLIQEAWKLNTDNEGYYEKTSLEANMTFAARAYNRQETIVVDDLRESDITPADPDYRSAMTVPIGTFGTFQAVFSETDAFDENDQEFAELLVDHARVKLAQLESAGLLESDD</sequence>
<reference evidence="7 8" key="1">
    <citation type="journal article" date="2019" name="Int. J. Syst. Evol. Microbiol.">
        <title>The Global Catalogue of Microorganisms (GCM) 10K type strain sequencing project: providing services to taxonomists for standard genome sequencing and annotation.</title>
        <authorList>
            <consortium name="The Broad Institute Genomics Platform"/>
            <consortium name="The Broad Institute Genome Sequencing Center for Infectious Disease"/>
            <person name="Wu L."/>
            <person name="Ma J."/>
        </authorList>
    </citation>
    <scope>NUCLEOTIDE SEQUENCE [LARGE SCALE GENOMIC DNA]</scope>
    <source>
        <strain evidence="7 8">DSM 29988</strain>
    </source>
</reference>
<keyword evidence="2" id="KW-0418">Kinase</keyword>
<dbReference type="InterPro" id="IPR000700">
    <property type="entry name" value="PAS-assoc_C"/>
</dbReference>
<dbReference type="Pfam" id="PF00072">
    <property type="entry name" value="Response_reg"/>
    <property type="match status" value="1"/>
</dbReference>
<keyword evidence="1" id="KW-0808">Transferase</keyword>
<dbReference type="SUPFAM" id="SSF55785">
    <property type="entry name" value="PYP-like sensor domain (PAS domain)"/>
    <property type="match status" value="2"/>
</dbReference>
<feature type="domain" description="PAS" evidence="5">
    <location>
        <begin position="137"/>
        <end position="181"/>
    </location>
</feature>
<evidence type="ECO:0000259" key="4">
    <source>
        <dbReference type="PROSITE" id="PS50110"/>
    </source>
</evidence>
<dbReference type="Pfam" id="PF08448">
    <property type="entry name" value="PAS_4"/>
    <property type="match status" value="2"/>
</dbReference>
<dbReference type="Gene3D" id="3.30.450.20">
    <property type="entry name" value="PAS domain"/>
    <property type="match status" value="2"/>
</dbReference>
<dbReference type="Gene3D" id="3.30.450.40">
    <property type="match status" value="1"/>
</dbReference>
<dbReference type="Proteomes" id="UP001596481">
    <property type="component" value="Unassembled WGS sequence"/>
</dbReference>
<dbReference type="InterPro" id="IPR029016">
    <property type="entry name" value="GAF-like_dom_sf"/>
</dbReference>